<dbReference type="PROSITE" id="PS00660">
    <property type="entry name" value="FERM_1"/>
    <property type="match status" value="1"/>
</dbReference>
<dbReference type="CDD" id="cd14473">
    <property type="entry name" value="FERM_B-lobe"/>
    <property type="match status" value="1"/>
</dbReference>
<evidence type="ECO:0000256" key="9">
    <source>
        <dbReference type="PIRSR" id="PIRSR002305-1"/>
    </source>
</evidence>
<dbReference type="InterPro" id="IPR018979">
    <property type="entry name" value="FERM_N"/>
</dbReference>
<evidence type="ECO:0000256" key="3">
    <source>
        <dbReference type="ARBA" id="ARBA00004536"/>
    </source>
</evidence>
<dbReference type="GO" id="GO:0005886">
    <property type="term" value="C:plasma membrane"/>
    <property type="evidence" value="ECO:0007669"/>
    <property type="project" value="UniProtKB-SubCell"/>
</dbReference>
<evidence type="ECO:0000256" key="2">
    <source>
        <dbReference type="ARBA" id="ARBA00004202"/>
    </source>
</evidence>
<dbReference type="PROSITE" id="PS50057">
    <property type="entry name" value="FERM_3"/>
    <property type="match status" value="1"/>
</dbReference>
<dbReference type="InterPro" id="IPR008954">
    <property type="entry name" value="Moesin_tail_sf"/>
</dbReference>
<keyword evidence="7" id="KW-0472">Membrane</keyword>
<dbReference type="InterPro" id="IPR035963">
    <property type="entry name" value="FERM_2"/>
</dbReference>
<comment type="subcellular location">
    <subcellularLocation>
        <location evidence="3">Cell junction</location>
        <location evidence="3">Adherens junction</location>
    </subcellularLocation>
    <subcellularLocation>
        <location evidence="2">Cell membrane</location>
        <topology evidence="2">Peripheral membrane protein</topology>
    </subcellularLocation>
    <subcellularLocation>
        <location evidence="1">Cell projection</location>
        <location evidence="1">Microvillus</location>
    </subcellularLocation>
    <subcellularLocation>
        <location evidence="8">Cell projection</location>
        <location evidence="8">Rhabdomere</location>
    </subcellularLocation>
</comment>
<evidence type="ECO:0000256" key="4">
    <source>
        <dbReference type="ARBA" id="ARBA00022025"/>
    </source>
</evidence>
<dbReference type="InterPro" id="IPR011174">
    <property type="entry name" value="ERM"/>
</dbReference>
<dbReference type="InterPro" id="IPR029071">
    <property type="entry name" value="Ubiquitin-like_domsf"/>
</dbReference>
<keyword evidence="13" id="KW-1185">Reference proteome</keyword>
<reference evidence="12 13" key="1">
    <citation type="submission" date="2015-12" db="EMBL/GenBank/DDBJ databases">
        <title>The genome of Folsomia candida.</title>
        <authorList>
            <person name="Faddeeva A."/>
            <person name="Derks M.F."/>
            <person name="Anvar Y."/>
            <person name="Smit S."/>
            <person name="Van Straalen N."/>
            <person name="Roelofs D."/>
        </authorList>
    </citation>
    <scope>NUCLEOTIDE SEQUENCE [LARGE SCALE GENOMIC DNA]</scope>
    <source>
        <strain evidence="12 13">VU population</strain>
        <tissue evidence="12">Whole body</tissue>
    </source>
</reference>
<evidence type="ECO:0000256" key="10">
    <source>
        <dbReference type="SAM" id="Coils"/>
    </source>
</evidence>
<evidence type="ECO:0000256" key="8">
    <source>
        <dbReference type="ARBA" id="ARBA00043944"/>
    </source>
</evidence>
<dbReference type="FunFam" id="3.10.20.90:FF:000013">
    <property type="entry name" value="radixin isoform X1"/>
    <property type="match status" value="1"/>
</dbReference>
<gene>
    <name evidence="12" type="ORF">Fcan01_12253</name>
</gene>
<evidence type="ECO:0000256" key="7">
    <source>
        <dbReference type="ARBA" id="ARBA00023136"/>
    </source>
</evidence>
<proteinExistence type="predicted"/>
<feature type="binding site" evidence="9">
    <location>
        <begin position="66"/>
        <end position="69"/>
    </location>
    <ligand>
        <name>a 1,2-diacyl-sn-glycero-3-phospho-(1D-myo-inositol)</name>
        <dbReference type="ChEBI" id="CHEBI:57880"/>
    </ligand>
</feature>
<keyword evidence="6" id="KW-0965">Cell junction</keyword>
<dbReference type="InterPro" id="IPR019749">
    <property type="entry name" value="Band_41_domain"/>
</dbReference>
<dbReference type="GO" id="GO:0030182">
    <property type="term" value="P:neuron differentiation"/>
    <property type="evidence" value="ECO:0007669"/>
    <property type="project" value="UniProtKB-ARBA"/>
</dbReference>
<dbReference type="SMART" id="SM00295">
    <property type="entry name" value="B41"/>
    <property type="match status" value="1"/>
</dbReference>
<dbReference type="PRINTS" id="PR00935">
    <property type="entry name" value="BAND41"/>
</dbReference>
<evidence type="ECO:0000256" key="6">
    <source>
        <dbReference type="ARBA" id="ARBA00022949"/>
    </source>
</evidence>
<name>A0A226E532_FOLCA</name>
<keyword evidence="10" id="KW-0175">Coiled coil</keyword>
<evidence type="ECO:0000256" key="5">
    <source>
        <dbReference type="ARBA" id="ARBA00022475"/>
    </source>
</evidence>
<dbReference type="Pfam" id="PF09380">
    <property type="entry name" value="FERM_C"/>
    <property type="match status" value="1"/>
</dbReference>
<feature type="coiled-coil region" evidence="10">
    <location>
        <begin position="317"/>
        <end position="461"/>
    </location>
</feature>
<dbReference type="SUPFAM" id="SSF48678">
    <property type="entry name" value="Moesin tail domain"/>
    <property type="match status" value="1"/>
</dbReference>
<dbReference type="GO" id="GO:0005912">
    <property type="term" value="C:adherens junction"/>
    <property type="evidence" value="ECO:0007669"/>
    <property type="project" value="UniProtKB-SubCell"/>
</dbReference>
<dbReference type="Pfam" id="PF00373">
    <property type="entry name" value="FERM_M"/>
    <property type="match status" value="1"/>
</dbReference>
<dbReference type="PRINTS" id="PR00661">
    <property type="entry name" value="ERMFAMILY"/>
</dbReference>
<protein>
    <recommendedName>
        <fullName evidence="4">Moesin/ezrin/radixin homolog 1</fullName>
    </recommendedName>
</protein>
<dbReference type="InterPro" id="IPR041789">
    <property type="entry name" value="ERM_FERM_C"/>
</dbReference>
<dbReference type="Pfam" id="PF20492">
    <property type="entry name" value="ERM_helical"/>
    <property type="match status" value="1"/>
</dbReference>
<evidence type="ECO:0000259" key="11">
    <source>
        <dbReference type="PROSITE" id="PS50057"/>
    </source>
</evidence>
<dbReference type="InterPro" id="IPR018980">
    <property type="entry name" value="FERM_PH-like_C"/>
</dbReference>
<dbReference type="EMBL" id="LNIX01000006">
    <property type="protein sequence ID" value="OXA52825.1"/>
    <property type="molecule type" value="Genomic_DNA"/>
</dbReference>
<feature type="binding site" evidence="9">
    <location>
        <position position="284"/>
    </location>
    <ligand>
        <name>a 1,2-diacyl-sn-glycero-3-phospho-(1D-myo-inositol)</name>
        <dbReference type="ChEBI" id="CHEBI:57880"/>
    </ligand>
</feature>
<dbReference type="Pfam" id="PF00769">
    <property type="entry name" value="ERM_C"/>
    <property type="match status" value="1"/>
</dbReference>
<dbReference type="PANTHER" id="PTHR23281">
    <property type="entry name" value="MERLIN/MOESIN/EZRIN/RADIXIN"/>
    <property type="match status" value="1"/>
</dbReference>
<dbReference type="SUPFAM" id="SSF54236">
    <property type="entry name" value="Ubiquitin-like"/>
    <property type="match status" value="1"/>
</dbReference>
<dbReference type="OMA" id="PGMLANE"/>
<dbReference type="GO" id="GO:0005902">
    <property type="term" value="C:microvillus"/>
    <property type="evidence" value="ECO:0007669"/>
    <property type="project" value="UniProtKB-SubCell"/>
</dbReference>
<feature type="domain" description="FERM" evidence="11">
    <location>
        <begin position="11"/>
        <end position="301"/>
    </location>
</feature>
<evidence type="ECO:0000313" key="12">
    <source>
        <dbReference type="EMBL" id="OXA52825.1"/>
    </source>
</evidence>
<dbReference type="InterPro" id="IPR011259">
    <property type="entry name" value="ERM_C_dom"/>
</dbReference>
<dbReference type="InterPro" id="IPR019748">
    <property type="entry name" value="FERM_central"/>
</dbReference>
<dbReference type="PIRSF" id="PIRSF002305">
    <property type="entry name" value="ERM"/>
    <property type="match status" value="1"/>
</dbReference>
<dbReference type="GO" id="GO:0003779">
    <property type="term" value="F:actin binding"/>
    <property type="evidence" value="ECO:0007669"/>
    <property type="project" value="InterPro"/>
</dbReference>
<dbReference type="Pfam" id="PF09379">
    <property type="entry name" value="FERM_N"/>
    <property type="match status" value="1"/>
</dbReference>
<keyword evidence="5" id="KW-1003">Cell membrane</keyword>
<dbReference type="CDD" id="cd13194">
    <property type="entry name" value="FERM_C_ERM"/>
    <property type="match status" value="1"/>
</dbReference>
<dbReference type="SUPFAM" id="SSF47031">
    <property type="entry name" value="Second domain of FERM"/>
    <property type="match status" value="1"/>
</dbReference>
<dbReference type="Proteomes" id="UP000198287">
    <property type="component" value="Unassembled WGS sequence"/>
</dbReference>
<comment type="caution">
    <text evidence="12">The sequence shown here is derived from an EMBL/GenBank/DDBJ whole genome shotgun (WGS) entry which is preliminary data.</text>
</comment>
<dbReference type="Gene3D" id="2.30.29.30">
    <property type="entry name" value="Pleckstrin-homology domain (PH domain)/Phosphotyrosine-binding domain (PTB)"/>
    <property type="match status" value="1"/>
</dbReference>
<dbReference type="Gene3D" id="6.10.360.10">
    <property type="match status" value="1"/>
</dbReference>
<dbReference type="InterPro" id="IPR000299">
    <property type="entry name" value="FERM_domain"/>
</dbReference>
<evidence type="ECO:0000313" key="13">
    <source>
        <dbReference type="Proteomes" id="UP000198287"/>
    </source>
</evidence>
<dbReference type="Gene3D" id="3.10.20.90">
    <property type="entry name" value="Phosphatidylinositol 3-kinase Catalytic Subunit, Chain A, domain 1"/>
    <property type="match status" value="1"/>
</dbReference>
<evidence type="ECO:0000256" key="1">
    <source>
        <dbReference type="ARBA" id="ARBA00004105"/>
    </source>
</evidence>
<dbReference type="STRING" id="158441.A0A226E532"/>
<dbReference type="InterPro" id="IPR019747">
    <property type="entry name" value="FERM_CS"/>
</dbReference>
<dbReference type="FunFam" id="2.30.29.30:FF:000003">
    <property type="entry name" value="Radixin isoform 1"/>
    <property type="match status" value="1"/>
</dbReference>
<accession>A0A226E532</accession>
<sequence>MFNKKYASKSFHVRVMTMDAELEFDLQWKATGRDLFDLICRTIGLRETWYFGLQYEDNRGNISWLKMDKKVRDQHLPKDDLILFTFLAKFYPEDVAEELVQDITQHLFFLQVKQAILNMDIYCPPEASVLLASYAVEAKYGDYDEQTYAPEMLASEDLLPQRVIDQYQMTPEMWEERIKIWYADHRGMSRDEAEMEYLKITQDLDMYGVNYFPISNKKDSELWLGVTALGLNIYEKDNKLTPKISFPWSEIRNISFDDKKFTIKPVDKSAPNFVFFSQKLRMNKLILELCIGNHDLFMRRRRPDPMDLQQMKTQAKEEKLRRQIERSKLAREKQLREAAERDKSILEQKLLEFQEEIRLAKEALLRSEEAADHLAEKSRVAEEEANILNQKASEAELEAERIRQTAIKTEEEKVLMEQKMRDTEQLVSRMMQESDKRSMEADRLKTELLKARLAEKEAKEKLLQFLSQPAVEYQPISMMSITNNMHQIPLGMIPEKTVMSLDVSPEISLKDLLGDIPLSSGMDLDPLTLEIEKERVEYLEKSKHLQEQLRDLKKEIEGLKLEEKQTPYDMIHQEQVLSGENKYSTLRKIKSGSTKSRVAFFEEL</sequence>
<dbReference type="AlphaFoldDB" id="A0A226E532"/>
<feature type="coiled-coil region" evidence="10">
    <location>
        <begin position="535"/>
        <end position="562"/>
    </location>
</feature>
<dbReference type="InterPro" id="IPR011993">
    <property type="entry name" value="PH-like_dom_sf"/>
</dbReference>
<dbReference type="SUPFAM" id="SSF50729">
    <property type="entry name" value="PH domain-like"/>
    <property type="match status" value="1"/>
</dbReference>
<dbReference type="SMART" id="SM01196">
    <property type="entry name" value="FERM_C"/>
    <property type="match status" value="1"/>
</dbReference>
<organism evidence="12 13">
    <name type="scientific">Folsomia candida</name>
    <name type="common">Springtail</name>
    <dbReference type="NCBI Taxonomy" id="158441"/>
    <lineage>
        <taxon>Eukaryota</taxon>
        <taxon>Metazoa</taxon>
        <taxon>Ecdysozoa</taxon>
        <taxon>Arthropoda</taxon>
        <taxon>Hexapoda</taxon>
        <taxon>Collembola</taxon>
        <taxon>Entomobryomorpha</taxon>
        <taxon>Isotomoidea</taxon>
        <taxon>Isotomidae</taxon>
        <taxon>Proisotominae</taxon>
        <taxon>Folsomia</taxon>
    </lineage>
</organism>
<dbReference type="FunFam" id="1.20.80.10:FF:000002">
    <property type="entry name" value="radixin isoform X1"/>
    <property type="match status" value="1"/>
</dbReference>
<dbReference type="InterPro" id="IPR046810">
    <property type="entry name" value="ERM_helical"/>
</dbReference>
<dbReference type="InterPro" id="IPR014352">
    <property type="entry name" value="FERM/acyl-CoA-bd_prot_sf"/>
</dbReference>
<dbReference type="Gene3D" id="1.20.80.10">
    <property type="match status" value="1"/>
</dbReference>
<dbReference type="Gene3D" id="1.20.5.450">
    <property type="match status" value="1"/>
</dbReference>
<dbReference type="OrthoDB" id="6018897at2759"/>
<dbReference type="InterPro" id="IPR000798">
    <property type="entry name" value="Ez/rad/moesin-like"/>
</dbReference>
<dbReference type="GO" id="GO:0009887">
    <property type="term" value="P:animal organ morphogenesis"/>
    <property type="evidence" value="ECO:0007669"/>
    <property type="project" value="UniProtKB-ARBA"/>
</dbReference>